<feature type="compositionally biased region" description="Gly residues" evidence="1">
    <location>
        <begin position="332"/>
        <end position="342"/>
    </location>
</feature>
<dbReference type="AlphaFoldDB" id="A0A1C6RNR0"/>
<name>A0A1C6RNR0_9ACTN</name>
<sequence>MVNIGRRRRWGVPLVTLGLVAVVAVGGCSADRDSSSAPAADSAAGGAPAPEAAERGDTGAKDTPGGAGGVDLRVDQRAIIYTGSVRVQVKDVDQAARDTIALVTAAGGFVGGDERRGVDEFARANLELRVPAERFTGVVDGIAKLGEQQWREVRTEDVTEETVDLDARIITQRARVESARRLLARASSISDLVSLENELGRREADLASLEAKKRRLADLTALSTINVSLSTEKGSRTSDEREETGFLAGLAAGWRTFLDSVTVLVTVLGALLPWLVVLAVPVVLVWRAVRRRRRRRAAQVVSGAPAYPMMPAPVHAGVGAAPRPATPAQRSAGGGTPPGGSGNLAQPATPAPPSAGSGTPPSAGGVSEPPPAPGARSAP</sequence>
<evidence type="ECO:0000259" key="3">
    <source>
        <dbReference type="Pfam" id="PF14257"/>
    </source>
</evidence>
<feature type="compositionally biased region" description="Low complexity" evidence="1">
    <location>
        <begin position="354"/>
        <end position="365"/>
    </location>
</feature>
<feature type="compositionally biased region" description="Low complexity" evidence="1">
    <location>
        <begin position="33"/>
        <end position="51"/>
    </location>
</feature>
<evidence type="ECO:0000313" key="4">
    <source>
        <dbReference type="EMBL" id="SCL18660.1"/>
    </source>
</evidence>
<dbReference type="PROSITE" id="PS51257">
    <property type="entry name" value="PROKAR_LIPOPROTEIN"/>
    <property type="match status" value="1"/>
</dbReference>
<dbReference type="RefSeq" id="WP_091456971.1">
    <property type="nucleotide sequence ID" value="NZ_FMHU01000001.1"/>
</dbReference>
<accession>A0A1C6RNR0</accession>
<dbReference type="STRING" id="47866.GA0074694_2427"/>
<dbReference type="EMBL" id="FMHU01000001">
    <property type="protein sequence ID" value="SCL18660.1"/>
    <property type="molecule type" value="Genomic_DNA"/>
</dbReference>
<dbReference type="InterPro" id="IPR025645">
    <property type="entry name" value="DUF4349"/>
</dbReference>
<organism evidence="4 5">
    <name type="scientific">Micromonospora inyonensis</name>
    <dbReference type="NCBI Taxonomy" id="47866"/>
    <lineage>
        <taxon>Bacteria</taxon>
        <taxon>Bacillati</taxon>
        <taxon>Actinomycetota</taxon>
        <taxon>Actinomycetes</taxon>
        <taxon>Micromonosporales</taxon>
        <taxon>Micromonosporaceae</taxon>
        <taxon>Micromonospora</taxon>
    </lineage>
</organism>
<feature type="region of interest" description="Disordered" evidence="1">
    <location>
        <begin position="33"/>
        <end position="69"/>
    </location>
</feature>
<keyword evidence="2" id="KW-1133">Transmembrane helix</keyword>
<feature type="transmembrane region" description="Helical" evidence="2">
    <location>
        <begin position="263"/>
        <end position="286"/>
    </location>
</feature>
<dbReference type="Pfam" id="PF14257">
    <property type="entry name" value="DUF4349"/>
    <property type="match status" value="1"/>
</dbReference>
<proteinExistence type="predicted"/>
<reference evidence="5" key="1">
    <citation type="submission" date="2016-06" db="EMBL/GenBank/DDBJ databases">
        <authorList>
            <person name="Varghese N."/>
        </authorList>
    </citation>
    <scope>NUCLEOTIDE SEQUENCE [LARGE SCALE GENOMIC DNA]</scope>
    <source>
        <strain evidence="5">DSM 46123</strain>
    </source>
</reference>
<evidence type="ECO:0000313" key="5">
    <source>
        <dbReference type="Proteomes" id="UP000198906"/>
    </source>
</evidence>
<evidence type="ECO:0000256" key="2">
    <source>
        <dbReference type="SAM" id="Phobius"/>
    </source>
</evidence>
<dbReference type="Proteomes" id="UP000198906">
    <property type="component" value="Unassembled WGS sequence"/>
</dbReference>
<keyword evidence="2" id="KW-0812">Transmembrane</keyword>
<gene>
    <name evidence="4" type="ORF">GA0074694_2427</name>
</gene>
<evidence type="ECO:0000256" key="1">
    <source>
        <dbReference type="SAM" id="MobiDB-lite"/>
    </source>
</evidence>
<keyword evidence="2" id="KW-0472">Membrane</keyword>
<keyword evidence="5" id="KW-1185">Reference proteome</keyword>
<feature type="domain" description="DUF4349" evidence="3">
    <location>
        <begin position="77"/>
        <end position="286"/>
    </location>
</feature>
<feature type="region of interest" description="Disordered" evidence="1">
    <location>
        <begin position="318"/>
        <end position="379"/>
    </location>
</feature>
<protein>
    <recommendedName>
        <fullName evidence="3">DUF4349 domain-containing protein</fullName>
    </recommendedName>
</protein>